<accession>A0ABP7KAU7</accession>
<feature type="region of interest" description="Disordered" evidence="6">
    <location>
        <begin position="215"/>
        <end position="235"/>
    </location>
</feature>
<feature type="transmembrane region" description="Helical" evidence="7">
    <location>
        <begin position="47"/>
        <end position="72"/>
    </location>
</feature>
<dbReference type="SUPFAM" id="SSF81342">
    <property type="entry name" value="Transmembrane di-heme cytochromes"/>
    <property type="match status" value="1"/>
</dbReference>
<evidence type="ECO:0000313" key="10">
    <source>
        <dbReference type="Proteomes" id="UP001501803"/>
    </source>
</evidence>
<evidence type="ECO:0000256" key="5">
    <source>
        <dbReference type="ARBA" id="ARBA00029568"/>
    </source>
</evidence>
<comment type="cofactor">
    <cofactor evidence="1">
        <name>heme</name>
        <dbReference type="ChEBI" id="CHEBI:30413"/>
    </cofactor>
</comment>
<dbReference type="InterPro" id="IPR005797">
    <property type="entry name" value="Cyt_b/b6_N"/>
</dbReference>
<dbReference type="PANTHER" id="PTHR19271">
    <property type="entry name" value="CYTOCHROME B"/>
    <property type="match status" value="1"/>
</dbReference>
<evidence type="ECO:0000256" key="3">
    <source>
        <dbReference type="ARBA" id="ARBA00016116"/>
    </source>
</evidence>
<proteinExistence type="predicted"/>
<keyword evidence="10" id="KW-1185">Reference proteome</keyword>
<dbReference type="EC" id="7.1.1.8" evidence="2"/>
<dbReference type="Gene3D" id="1.20.810.10">
    <property type="entry name" value="Cytochrome Bc1 Complex, Chain C"/>
    <property type="match status" value="1"/>
</dbReference>
<dbReference type="Proteomes" id="UP001501803">
    <property type="component" value="Unassembled WGS sequence"/>
</dbReference>
<dbReference type="InterPro" id="IPR027387">
    <property type="entry name" value="Cytb/b6-like_sf"/>
</dbReference>
<evidence type="ECO:0000256" key="4">
    <source>
        <dbReference type="ARBA" id="ARBA00029351"/>
    </source>
</evidence>
<dbReference type="PROSITE" id="PS51002">
    <property type="entry name" value="CYTB_NTER"/>
    <property type="match status" value="1"/>
</dbReference>
<keyword evidence="7" id="KW-0472">Membrane</keyword>
<evidence type="ECO:0000256" key="6">
    <source>
        <dbReference type="SAM" id="MobiDB-lite"/>
    </source>
</evidence>
<gene>
    <name evidence="9" type="ORF">GCM10022381_12700</name>
</gene>
<evidence type="ECO:0000256" key="7">
    <source>
        <dbReference type="SAM" id="Phobius"/>
    </source>
</evidence>
<keyword evidence="7" id="KW-1133">Transmembrane helix</keyword>
<name>A0ABP7KAU7_9MICO</name>
<evidence type="ECO:0000313" key="9">
    <source>
        <dbReference type="EMBL" id="GAA3871038.1"/>
    </source>
</evidence>
<organism evidence="9 10">
    <name type="scientific">Leifsonia kafniensis</name>
    <dbReference type="NCBI Taxonomy" id="475957"/>
    <lineage>
        <taxon>Bacteria</taxon>
        <taxon>Bacillati</taxon>
        <taxon>Actinomycetota</taxon>
        <taxon>Actinomycetes</taxon>
        <taxon>Micrococcales</taxon>
        <taxon>Microbacteriaceae</taxon>
        <taxon>Leifsonia</taxon>
    </lineage>
</organism>
<feature type="transmembrane region" description="Helical" evidence="7">
    <location>
        <begin position="92"/>
        <end position="110"/>
    </location>
</feature>
<sequence>MNSRNGPAPAEPEDQPHMSTWTGAARRWLLRRLPPDKLLPEDQPSYVASWIYVFGMATIAALVFILVSGFVLSLNGPQWYHVSALGHFVNSVHLWSVELFFMFMVVHLWGKFWMAAWRGGRTLTWITGVVAFLVSIVTAFTGYLLQTNFDAQWIAFEAKDALNATGIGAWFNVANFGQIFMWHITLLPLAVAGVVALHVLLVRMHGVVPPLDVADSDSQLASPDAAPSETDGDRP</sequence>
<dbReference type="InterPro" id="IPR016174">
    <property type="entry name" value="Di-haem_cyt_TM"/>
</dbReference>
<reference evidence="10" key="1">
    <citation type="journal article" date="2019" name="Int. J. Syst. Evol. Microbiol.">
        <title>The Global Catalogue of Microorganisms (GCM) 10K type strain sequencing project: providing services to taxonomists for standard genome sequencing and annotation.</title>
        <authorList>
            <consortium name="The Broad Institute Genomics Platform"/>
            <consortium name="The Broad Institute Genome Sequencing Center for Infectious Disease"/>
            <person name="Wu L."/>
            <person name="Ma J."/>
        </authorList>
    </citation>
    <scope>NUCLEOTIDE SEQUENCE [LARGE SCALE GENOMIC DNA]</scope>
    <source>
        <strain evidence="10">JCM 17021</strain>
    </source>
</reference>
<evidence type="ECO:0000256" key="1">
    <source>
        <dbReference type="ARBA" id="ARBA00001971"/>
    </source>
</evidence>
<feature type="transmembrane region" description="Helical" evidence="7">
    <location>
        <begin position="122"/>
        <end position="145"/>
    </location>
</feature>
<feature type="transmembrane region" description="Helical" evidence="7">
    <location>
        <begin position="180"/>
        <end position="201"/>
    </location>
</feature>
<keyword evidence="7" id="KW-0812">Transmembrane</keyword>
<dbReference type="Pfam" id="PF13631">
    <property type="entry name" value="Cytochrom_B_N_2"/>
    <property type="match status" value="1"/>
</dbReference>
<comment type="caution">
    <text evidence="9">The sequence shown here is derived from an EMBL/GenBank/DDBJ whole genome shotgun (WGS) entry which is preliminary data.</text>
</comment>
<dbReference type="EMBL" id="BAABCN010000002">
    <property type="protein sequence ID" value="GAA3871038.1"/>
    <property type="molecule type" value="Genomic_DNA"/>
</dbReference>
<feature type="domain" description="Cytochrome b/b6 N-terminal region profile" evidence="8">
    <location>
        <begin position="25"/>
        <end position="211"/>
    </location>
</feature>
<dbReference type="PANTHER" id="PTHR19271:SF16">
    <property type="entry name" value="CYTOCHROME B"/>
    <property type="match status" value="1"/>
</dbReference>
<protein>
    <recommendedName>
        <fullName evidence="3">Cytochrome bc1 complex cytochrome b subunit</fullName>
        <ecNumber evidence="2">7.1.1.8</ecNumber>
    </recommendedName>
    <alternativeName>
        <fullName evidence="5">Cytochrome bc1 reductase complex subunit QcrB</fullName>
    </alternativeName>
</protein>
<evidence type="ECO:0000256" key="2">
    <source>
        <dbReference type="ARBA" id="ARBA00012951"/>
    </source>
</evidence>
<evidence type="ECO:0000259" key="8">
    <source>
        <dbReference type="PROSITE" id="PS51002"/>
    </source>
</evidence>
<comment type="catalytic activity">
    <reaction evidence="4">
        <text>a quinol + 2 Fe(III)-[cytochrome c](out) = a quinone + 2 Fe(II)-[cytochrome c](out) + 2 H(+)(out)</text>
        <dbReference type="Rhea" id="RHEA:11484"/>
        <dbReference type="Rhea" id="RHEA-COMP:10350"/>
        <dbReference type="Rhea" id="RHEA-COMP:14399"/>
        <dbReference type="ChEBI" id="CHEBI:15378"/>
        <dbReference type="ChEBI" id="CHEBI:24646"/>
        <dbReference type="ChEBI" id="CHEBI:29033"/>
        <dbReference type="ChEBI" id="CHEBI:29034"/>
        <dbReference type="ChEBI" id="CHEBI:132124"/>
        <dbReference type="EC" id="7.1.1.8"/>
    </reaction>
</comment>